<dbReference type="Proteomes" id="UP000317778">
    <property type="component" value="Unassembled WGS sequence"/>
</dbReference>
<evidence type="ECO:0008006" key="3">
    <source>
        <dbReference type="Google" id="ProtNLM"/>
    </source>
</evidence>
<evidence type="ECO:0000313" key="1">
    <source>
        <dbReference type="EMBL" id="TKJ42756.1"/>
    </source>
</evidence>
<dbReference type="Pfam" id="PF12686">
    <property type="entry name" value="DUF3800"/>
    <property type="match status" value="1"/>
</dbReference>
<name>A0A532V6C9_UNCT6</name>
<sequence length="234" mass="27494">MPHRFTFEVYCDESRQDLLSSQSPGPYRYTLIGGVWLPAQMRQEIKEKILAIKRDFRFNREIKWKDVAPSSLPFFEDLIDLFFAKGEEFGFRCIVVDSTKFDLKRFHEEDAELGFYKLYYQLLKNGFHPGFAYRVFLDYKINRLPSRVKVLEKVLKNACPEVESIELQALPSAEVVLIQLADVLLGATGYKLHLLKTSRAKLAIVERIERHLGREIKPTSREEKKFNVFKIRLR</sequence>
<comment type="caution">
    <text evidence="1">The sequence shown here is derived from an EMBL/GenBank/DDBJ whole genome shotgun (WGS) entry which is preliminary data.</text>
</comment>
<dbReference type="AlphaFoldDB" id="A0A532V6C9"/>
<dbReference type="InterPro" id="IPR024524">
    <property type="entry name" value="DUF3800"/>
</dbReference>
<accession>A0A532V6C9</accession>
<dbReference type="EMBL" id="NJBO01000009">
    <property type="protein sequence ID" value="TKJ42756.1"/>
    <property type="molecule type" value="Genomic_DNA"/>
</dbReference>
<reference evidence="1 2" key="1">
    <citation type="submission" date="2017-06" db="EMBL/GenBank/DDBJ databases">
        <title>Novel microbial phyla capable of carbon fixation and sulfur reduction in deep-sea sediments.</title>
        <authorList>
            <person name="Huang J."/>
            <person name="Baker B."/>
            <person name="Wang Y."/>
        </authorList>
    </citation>
    <scope>NUCLEOTIDE SEQUENCE [LARGE SCALE GENOMIC DNA]</scope>
    <source>
        <strain evidence="1">B3_TA06</strain>
    </source>
</reference>
<protein>
    <recommendedName>
        <fullName evidence="3">DUF3800 domain-containing protein</fullName>
    </recommendedName>
</protein>
<gene>
    <name evidence="1" type="ORF">CEE36_06640</name>
</gene>
<evidence type="ECO:0000313" key="2">
    <source>
        <dbReference type="Proteomes" id="UP000317778"/>
    </source>
</evidence>
<organism evidence="1 2">
    <name type="scientific">candidate division TA06 bacterium B3_TA06</name>
    <dbReference type="NCBI Taxonomy" id="2012487"/>
    <lineage>
        <taxon>Bacteria</taxon>
        <taxon>Bacteria division TA06</taxon>
    </lineage>
</organism>
<proteinExistence type="predicted"/>